<dbReference type="OrthoDB" id="5974632at2759"/>
<accession>A0A9Q1C9G1</accession>
<proteinExistence type="predicted"/>
<sequence length="468" mass="53219">MITEYKILQSCDLQVLFSHLYSVLPTWKVLYQKTIILYSALSEHVKKSTRTEQLFLSRIRRFLVNLLGVLQRKLCSSGCHISLHVHQFWTALLDESYLKGCEKYMMGDTLGATSCWQVTYETSRRQEHQLGKSPTQDYHSHHQLQEKCLLAILYSSLISYNLSQALELANSTIESVSVDAKKLKVKRSFKQLLEDKTTVTLPIIKGPTRSVVMSLGRFMALYFTNKPLVVYMPPTDRALPVLFSESKGSPDIRKVAIQQHLIANNIHEQGISDLWTPDVALNLLLITGLFPEAIWFSKEVGDWKSAFTLSVIYRMKYDLLTADDSHRSHEELSLPSNLSALTLIQERLTALMEVSDSRPLHQLRRSARTPKGNIHKGLGMIENSESAAEEMTPVFSDILPGNKLMALLESQWLLGNILQQCLLTVSTLSCVVHEKYYLPAPPYYCPQPDYSPTDEDPDEVVQENASRR</sequence>
<feature type="compositionally biased region" description="Acidic residues" evidence="1">
    <location>
        <begin position="452"/>
        <end position="461"/>
    </location>
</feature>
<feature type="region of interest" description="Disordered" evidence="1">
    <location>
        <begin position="447"/>
        <end position="468"/>
    </location>
</feature>
<dbReference type="AlphaFoldDB" id="A0A9Q1C9G1"/>
<organism evidence="2 3">
    <name type="scientific">Holothuria leucospilota</name>
    <name type="common">Black long sea cucumber</name>
    <name type="synonym">Mertensiothuria leucospilota</name>
    <dbReference type="NCBI Taxonomy" id="206669"/>
    <lineage>
        <taxon>Eukaryota</taxon>
        <taxon>Metazoa</taxon>
        <taxon>Echinodermata</taxon>
        <taxon>Eleutherozoa</taxon>
        <taxon>Echinozoa</taxon>
        <taxon>Holothuroidea</taxon>
        <taxon>Aspidochirotacea</taxon>
        <taxon>Aspidochirotida</taxon>
        <taxon>Holothuriidae</taxon>
        <taxon>Holothuria</taxon>
    </lineage>
</organism>
<dbReference type="InterPro" id="IPR028236">
    <property type="entry name" value="CPLANE1"/>
</dbReference>
<protein>
    <submittedName>
        <fullName evidence="2">Protein JBTS17</fullName>
    </submittedName>
</protein>
<evidence type="ECO:0000313" key="2">
    <source>
        <dbReference type="EMBL" id="KAJ8040595.1"/>
    </source>
</evidence>
<evidence type="ECO:0000256" key="1">
    <source>
        <dbReference type="SAM" id="MobiDB-lite"/>
    </source>
</evidence>
<name>A0A9Q1C9G1_HOLLE</name>
<dbReference type="EMBL" id="JAIZAY010000006">
    <property type="protein sequence ID" value="KAJ8040595.1"/>
    <property type="molecule type" value="Genomic_DNA"/>
</dbReference>
<comment type="caution">
    <text evidence="2">The sequence shown here is derived from an EMBL/GenBank/DDBJ whole genome shotgun (WGS) entry which is preliminary data.</text>
</comment>
<gene>
    <name evidence="2" type="ORF">HOLleu_14929</name>
</gene>
<keyword evidence="3" id="KW-1185">Reference proteome</keyword>
<dbReference type="PANTHER" id="PTHR14492:SF4">
    <property type="entry name" value="CILIOGENESIS AND PLANAR POLARITY EFFECTOR 1"/>
    <property type="match status" value="1"/>
</dbReference>
<dbReference type="Proteomes" id="UP001152320">
    <property type="component" value="Chromosome 6"/>
</dbReference>
<reference evidence="2" key="1">
    <citation type="submission" date="2021-10" db="EMBL/GenBank/DDBJ databases">
        <title>Tropical sea cucumber genome reveals ecological adaptation and Cuvierian tubules defense mechanism.</title>
        <authorList>
            <person name="Chen T."/>
        </authorList>
    </citation>
    <scope>NUCLEOTIDE SEQUENCE</scope>
    <source>
        <strain evidence="2">Nanhai2018</strain>
        <tissue evidence="2">Muscle</tissue>
    </source>
</reference>
<dbReference type="PANTHER" id="PTHR14492">
    <property type="entry name" value="JBTS17"/>
    <property type="match status" value="1"/>
</dbReference>
<evidence type="ECO:0000313" key="3">
    <source>
        <dbReference type="Proteomes" id="UP001152320"/>
    </source>
</evidence>